<keyword evidence="2" id="KW-1185">Reference proteome</keyword>
<evidence type="ECO:0000313" key="1">
    <source>
        <dbReference type="EMBL" id="AER48131.1"/>
    </source>
</evidence>
<sequence>MVPVRELWGNDARKWLIRKSPHTQEWIVFPSVGSFYGVITFHPDYESARADFINQTRRPGA</sequence>
<protein>
    <submittedName>
        <fullName evidence="1">Uncharacterized protein</fullName>
    </submittedName>
</protein>
<dbReference type="OrthoDB" id="23521at10239"/>
<dbReference type="GeneID" id="18560411"/>
<reference evidence="1 2" key="1">
    <citation type="journal article" date="2012" name="J. Virol.">
        <title>Complete Genome Sequences of 138 Mycobacteriophages.</title>
        <authorList>
            <consortium name="the Science Education Alliance Phage Hunters Advancing Genomics and Evolutionary Science Program"/>
            <consortium name="the KwaZulu-Natal Research Institute for Tuberculosis and HIV Mycobacterial Genetics Course Students"/>
            <consortium name="the Phage Hunters Integrating Research and Education Program"/>
            <person name="Hatfull G.F."/>
        </authorList>
    </citation>
    <scope>NUCLEOTIDE SEQUENCE [LARGE SCALE GENOMIC DNA]</scope>
</reference>
<dbReference type="Proteomes" id="UP000005861">
    <property type="component" value="Segment"/>
</dbReference>
<accession>G8I5Y7</accession>
<dbReference type="EMBL" id="JN698998">
    <property type="protein sequence ID" value="AER48131.1"/>
    <property type="molecule type" value="Genomic_DNA"/>
</dbReference>
<evidence type="ECO:0000313" key="2">
    <source>
        <dbReference type="Proteomes" id="UP000005861"/>
    </source>
</evidence>
<gene>
    <name evidence="1" type="primary">39</name>
    <name evidence="1" type="ORF">BRUNS_39</name>
</gene>
<name>G8I5Y7_9CAUD</name>
<proteinExistence type="predicted"/>
<organism evidence="1 2">
    <name type="scientific">Mycobacterium phage Bruns</name>
    <dbReference type="NCBI Taxonomy" id="2902905"/>
    <lineage>
        <taxon>Viruses</taxon>
        <taxon>Duplodnaviria</taxon>
        <taxon>Heunggongvirae</taxon>
        <taxon>Uroviricota</taxon>
        <taxon>Caudoviricetes</taxon>
        <taxon>Fromanvirus</taxon>
        <taxon>Fromanvirus bruns</taxon>
    </lineage>
</organism>
<dbReference type="RefSeq" id="YP_009011372.1">
    <property type="nucleotide sequence ID" value="NC_023687.1"/>
</dbReference>
<dbReference type="KEGG" id="vg:18560411"/>